<dbReference type="AlphaFoldDB" id="A0AA39CA72"/>
<dbReference type="Gene3D" id="2.60.120.590">
    <property type="entry name" value="Alpha-ketoglutarate-dependent dioxygenase AlkB-like"/>
    <property type="match status" value="1"/>
</dbReference>
<organism evidence="2 3">
    <name type="scientific">Microctonus aethiopoides</name>
    <dbReference type="NCBI Taxonomy" id="144406"/>
    <lineage>
        <taxon>Eukaryota</taxon>
        <taxon>Metazoa</taxon>
        <taxon>Ecdysozoa</taxon>
        <taxon>Arthropoda</taxon>
        <taxon>Hexapoda</taxon>
        <taxon>Insecta</taxon>
        <taxon>Pterygota</taxon>
        <taxon>Neoptera</taxon>
        <taxon>Endopterygota</taxon>
        <taxon>Hymenoptera</taxon>
        <taxon>Apocrita</taxon>
        <taxon>Ichneumonoidea</taxon>
        <taxon>Braconidae</taxon>
        <taxon>Euphorinae</taxon>
        <taxon>Microctonus</taxon>
    </lineage>
</organism>
<proteinExistence type="predicted"/>
<dbReference type="PANTHER" id="PTHR12463">
    <property type="entry name" value="OXYGENASE-RELATED"/>
    <property type="match status" value="1"/>
</dbReference>
<dbReference type="Proteomes" id="UP001168990">
    <property type="component" value="Unassembled WGS sequence"/>
</dbReference>
<dbReference type="EMBL" id="JAQQBS010001423">
    <property type="protein sequence ID" value="KAK0160765.1"/>
    <property type="molecule type" value="Genomic_DNA"/>
</dbReference>
<dbReference type="GO" id="GO:0070988">
    <property type="term" value="P:demethylation"/>
    <property type="evidence" value="ECO:0007669"/>
    <property type="project" value="InterPro"/>
</dbReference>
<dbReference type="GO" id="GO:0032451">
    <property type="term" value="F:demethylase activity"/>
    <property type="evidence" value="ECO:0007669"/>
    <property type="project" value="TreeGrafter"/>
</dbReference>
<evidence type="ECO:0000313" key="2">
    <source>
        <dbReference type="EMBL" id="KAK0160765.1"/>
    </source>
</evidence>
<gene>
    <name evidence="2" type="ORF">PV328_008136</name>
</gene>
<keyword evidence="3" id="KW-1185">Reference proteome</keyword>
<name>A0AA39CA72_9HYME</name>
<dbReference type="SUPFAM" id="SSF51197">
    <property type="entry name" value="Clavaminate synthase-like"/>
    <property type="match status" value="1"/>
</dbReference>
<reference evidence="2" key="1">
    <citation type="journal article" date="2023" name="bioRxiv">
        <title>Scaffold-level genome assemblies of two parasitoid biocontrol wasps reveal the parthenogenesis mechanism and an associated novel virus.</title>
        <authorList>
            <person name="Inwood S."/>
            <person name="Skelly J."/>
            <person name="Guhlin J."/>
            <person name="Harrop T."/>
            <person name="Goldson S."/>
            <person name="Dearden P."/>
        </authorList>
    </citation>
    <scope>NUCLEOTIDE SEQUENCE</scope>
    <source>
        <strain evidence="2">Irish</strain>
        <tissue evidence="2">Whole body</tissue>
    </source>
</reference>
<comment type="cofactor">
    <cofactor evidence="1">
        <name>Fe(2+)</name>
        <dbReference type="ChEBI" id="CHEBI:29033"/>
    </cofactor>
</comment>
<dbReference type="GO" id="GO:0016491">
    <property type="term" value="F:oxidoreductase activity"/>
    <property type="evidence" value="ECO:0007669"/>
    <property type="project" value="TreeGrafter"/>
</dbReference>
<reference evidence="2" key="2">
    <citation type="submission" date="2023-03" db="EMBL/GenBank/DDBJ databases">
        <authorList>
            <person name="Inwood S.N."/>
            <person name="Skelly J.G."/>
            <person name="Guhlin J."/>
            <person name="Harrop T.W.R."/>
            <person name="Goldson S.G."/>
            <person name="Dearden P.K."/>
        </authorList>
    </citation>
    <scope>NUCLEOTIDE SEQUENCE</scope>
    <source>
        <strain evidence="2">Irish</strain>
        <tissue evidence="2">Whole body</tissue>
    </source>
</reference>
<dbReference type="InterPro" id="IPR037151">
    <property type="entry name" value="AlkB-like_sf"/>
</dbReference>
<evidence type="ECO:0000313" key="3">
    <source>
        <dbReference type="Proteomes" id="UP001168990"/>
    </source>
</evidence>
<evidence type="ECO:0000256" key="1">
    <source>
        <dbReference type="ARBA" id="ARBA00001954"/>
    </source>
</evidence>
<comment type="caution">
    <text evidence="2">The sequence shown here is derived from an EMBL/GenBank/DDBJ whole genome shotgun (WGS) entry which is preliminary data.</text>
</comment>
<evidence type="ECO:0008006" key="4">
    <source>
        <dbReference type="Google" id="ProtNLM"/>
    </source>
</evidence>
<accession>A0AA39CA72</accession>
<protein>
    <recommendedName>
        <fullName evidence="4">Isopenicillin N synthase-like Fe(2+) 2OG dioxygenase domain-containing protein</fullName>
    </recommendedName>
</protein>
<dbReference type="InterPro" id="IPR032857">
    <property type="entry name" value="ALKBH4"/>
</dbReference>
<sequence length="300" mass="34982">METVRPCGCKGIRTCLICEKEYNISKPDLFKQLKRLNSYVYCPECNKAWPGWDVEIFKEHPNHEGNPISYPGVYIKTDFLNDDEANKLMKDLDDIPWEISQSGRRKQNFGPKCNFKKRRLRLGLFNGFPKTTKFVQDKLAQDRLLIDFKTIEQCTLEYTPERGASIDPHIDDCWIWGERIVTVNVIGDSVLTMTSYRESKLRYNLEDVAKYPSVVSSIISNDELILNPSENIIVRLPMPAKSLMVLYGAARYDWEHAVLREDIDSRRVCIAYREFTPPYLPLGEYFDEAKEILDKAQNFW</sequence>
<dbReference type="PANTHER" id="PTHR12463:SF0">
    <property type="entry name" value="ALPHA-KETOGLUTARATE-DEPENDENT DIOXYGENASE ALKB HOMOLOG 4"/>
    <property type="match status" value="1"/>
</dbReference>